<dbReference type="InterPro" id="IPR001279">
    <property type="entry name" value="Metallo-B-lactamas"/>
</dbReference>
<dbReference type="CDD" id="cd16282">
    <property type="entry name" value="metallo-hydrolase-like_MBL-fold"/>
    <property type="match status" value="1"/>
</dbReference>
<dbReference type="Proteomes" id="UP000177515">
    <property type="component" value="Chromosome 2"/>
</dbReference>
<feature type="domain" description="Metallo-beta-lactamase" evidence="2">
    <location>
        <begin position="31"/>
        <end position="218"/>
    </location>
</feature>
<proteinExistence type="inferred from homology"/>
<dbReference type="InterPro" id="IPR050855">
    <property type="entry name" value="NDM-1-like"/>
</dbReference>
<dbReference type="InterPro" id="IPR036866">
    <property type="entry name" value="RibonucZ/Hydroxyglut_hydro"/>
</dbReference>
<evidence type="ECO:0000259" key="2">
    <source>
        <dbReference type="SMART" id="SM00849"/>
    </source>
</evidence>
<dbReference type="PANTHER" id="PTHR42951:SF4">
    <property type="entry name" value="ACYL-COENZYME A THIOESTERASE MBLAC2"/>
    <property type="match status" value="1"/>
</dbReference>
<dbReference type="PANTHER" id="PTHR42951">
    <property type="entry name" value="METALLO-BETA-LACTAMASE DOMAIN-CONTAINING"/>
    <property type="match status" value="1"/>
</dbReference>
<evidence type="ECO:0000313" key="4">
    <source>
        <dbReference type="Proteomes" id="UP000177515"/>
    </source>
</evidence>
<dbReference type="SUPFAM" id="SSF56281">
    <property type="entry name" value="Metallo-hydrolase/oxidoreductase"/>
    <property type="match status" value="1"/>
</dbReference>
<protein>
    <submittedName>
        <fullName evidence="3">MBL fold metallo-hydrolase</fullName>
    </submittedName>
</protein>
<name>A0ABN4TWC8_9BURK</name>
<comment type="similarity">
    <text evidence="1">Belongs to the metallo-beta-lactamase superfamily. Class-B beta-lactamase family.</text>
</comment>
<reference evidence="3 4" key="1">
    <citation type="submission" date="2016-10" db="EMBL/GenBank/DDBJ databases">
        <title>Complete genome sequences of three Cupriavidus strains isolated from various Malaysian environments.</title>
        <authorList>
            <person name="Abdullah A.A.-A."/>
            <person name="Shafie N.A.H."/>
            <person name="Lau N.S."/>
        </authorList>
    </citation>
    <scope>NUCLEOTIDE SEQUENCE [LARGE SCALE GENOMIC DNA]</scope>
    <source>
        <strain evidence="3 4">USMAA1020</strain>
    </source>
</reference>
<evidence type="ECO:0000256" key="1">
    <source>
        <dbReference type="ARBA" id="ARBA00005250"/>
    </source>
</evidence>
<sequence length="294" mass="31067">MPPLALRPFGPGTWVAEAVNAEPARANAGAVVPSLVVLAGDGVLVVDPGPHLRWGRRLLAAIRRLTPLPVRWVVNTHAHPEHVLGNAAFAALRPRPVFVASPQTAALMRARCAACLDHLRALLGAGTLAGTGIVLPAPALRDGTRFATGAIDWRVRVFADAHSPSDTVLYAPASGLLCAGGLATRQRVPDLREGSLAGWQAALRELLGWEVRRVAGAGVGTPAQTLAPTLAYLDALEADIARAWRSGGDAADAARAVPGDGFRHWRGVSPRHALNVQRAWLELEDRYLREAPPG</sequence>
<accession>A0ABN4TWC8</accession>
<dbReference type="RefSeq" id="WP_071073379.1">
    <property type="nucleotide sequence ID" value="NZ_CP017755.1"/>
</dbReference>
<dbReference type="Gene3D" id="3.60.15.10">
    <property type="entry name" value="Ribonuclease Z/Hydroxyacylglutathione hydrolase-like"/>
    <property type="match status" value="1"/>
</dbReference>
<keyword evidence="4" id="KW-1185">Reference proteome</keyword>
<organism evidence="3 4">
    <name type="scientific">Cupriavidus malaysiensis</name>
    <dbReference type="NCBI Taxonomy" id="367825"/>
    <lineage>
        <taxon>Bacteria</taxon>
        <taxon>Pseudomonadati</taxon>
        <taxon>Pseudomonadota</taxon>
        <taxon>Betaproteobacteria</taxon>
        <taxon>Burkholderiales</taxon>
        <taxon>Burkholderiaceae</taxon>
        <taxon>Cupriavidus</taxon>
    </lineage>
</organism>
<gene>
    <name evidence="3" type="ORF">BKK80_28150</name>
</gene>
<dbReference type="SMART" id="SM00849">
    <property type="entry name" value="Lactamase_B"/>
    <property type="match status" value="1"/>
</dbReference>
<evidence type="ECO:0000313" key="3">
    <source>
        <dbReference type="EMBL" id="AOZ10884.1"/>
    </source>
</evidence>
<dbReference type="EMBL" id="CP017755">
    <property type="protein sequence ID" value="AOZ10884.1"/>
    <property type="molecule type" value="Genomic_DNA"/>
</dbReference>
<dbReference type="Pfam" id="PF00753">
    <property type="entry name" value="Lactamase_B"/>
    <property type="match status" value="1"/>
</dbReference>